<accession>B1G9L2</accession>
<name>B1G9L2_PARG4</name>
<dbReference type="Proteomes" id="UP000005045">
    <property type="component" value="Unassembled WGS sequence"/>
</dbReference>
<gene>
    <name evidence="2" type="ORF">BgramDRAFT_6049</name>
</gene>
<dbReference type="EMBL" id="ABLD01000032">
    <property type="protein sequence ID" value="EDT07198.1"/>
    <property type="molecule type" value="Genomic_DNA"/>
</dbReference>
<keyword evidence="3" id="KW-1185">Reference proteome</keyword>
<evidence type="ECO:0000313" key="3">
    <source>
        <dbReference type="Proteomes" id="UP000005045"/>
    </source>
</evidence>
<feature type="compositionally biased region" description="Polar residues" evidence="1">
    <location>
        <begin position="95"/>
        <end position="128"/>
    </location>
</feature>
<dbReference type="AlphaFoldDB" id="B1G9L2"/>
<evidence type="ECO:0000313" key="2">
    <source>
        <dbReference type="EMBL" id="EDT07198.1"/>
    </source>
</evidence>
<feature type="region of interest" description="Disordered" evidence="1">
    <location>
        <begin position="90"/>
        <end position="159"/>
    </location>
</feature>
<sequence>MTLCPSKTSRVPTASPRGICRSCFDLKGPVQATTFSKQGSCEQGPYSRRVPQGSPSRAWHIHLASQMPAISARPISAGSDTHRETNYFNREHRSCSASGSGSCQRVTTRGSALQSDSTSTVTPNSSWNHGDPGRRSPTTASLSRHGTGDKLTSENGTKTWGCLDRRAQTFIGPSAQLKCWPKPKHR</sequence>
<evidence type="ECO:0000256" key="1">
    <source>
        <dbReference type="SAM" id="MobiDB-lite"/>
    </source>
</evidence>
<comment type="caution">
    <text evidence="2">The sequence shown here is derived from an EMBL/GenBank/DDBJ whole genome shotgun (WGS) entry which is preliminary data.</text>
</comment>
<proteinExistence type="predicted"/>
<organism evidence="2 3">
    <name type="scientific">Paraburkholderia graminis (strain ATCC 700544 / DSM 17151 / LMG 18924 / NCIMB 13744 / C4D1M)</name>
    <dbReference type="NCBI Taxonomy" id="396598"/>
    <lineage>
        <taxon>Bacteria</taxon>
        <taxon>Pseudomonadati</taxon>
        <taxon>Pseudomonadota</taxon>
        <taxon>Betaproteobacteria</taxon>
        <taxon>Burkholderiales</taxon>
        <taxon>Burkholderiaceae</taxon>
        <taxon>Paraburkholderia</taxon>
    </lineage>
</organism>
<reference evidence="2 3" key="1">
    <citation type="submission" date="2008-03" db="EMBL/GenBank/DDBJ databases">
        <title>Sequencing of the draft genome and assembly of Burkholderia graminis C4D1M.</title>
        <authorList>
            <consortium name="US DOE Joint Genome Institute (JGI-PGF)"/>
            <person name="Copeland A."/>
            <person name="Lucas S."/>
            <person name="Lapidus A."/>
            <person name="Glavina del Rio T."/>
            <person name="Dalin E."/>
            <person name="Tice H."/>
            <person name="Bruce D."/>
            <person name="Goodwin L."/>
            <person name="Pitluck S."/>
            <person name="Larimer F."/>
            <person name="Land M.L."/>
            <person name="Hauser L."/>
            <person name="Tiedje J."/>
            <person name="Richardson P."/>
        </authorList>
    </citation>
    <scope>NUCLEOTIDE SEQUENCE [LARGE SCALE GENOMIC DNA]</scope>
    <source>
        <strain evidence="3">ATCC 700544 / DSM 17151 / LMG 18924 / NCIMB 13744 / C4D1M</strain>
    </source>
</reference>
<protein>
    <submittedName>
        <fullName evidence="2">Uncharacterized protein</fullName>
    </submittedName>
</protein>